<feature type="transmembrane region" description="Helical" evidence="11">
    <location>
        <begin position="35"/>
        <end position="52"/>
    </location>
</feature>
<feature type="transmembrane region" description="Helical" evidence="11">
    <location>
        <begin position="172"/>
        <end position="193"/>
    </location>
</feature>
<evidence type="ECO:0000256" key="6">
    <source>
        <dbReference type="ARBA" id="ARBA00023136"/>
    </source>
</evidence>
<evidence type="ECO:0000256" key="8">
    <source>
        <dbReference type="ARBA" id="ARBA00032798"/>
    </source>
</evidence>
<evidence type="ECO:0000313" key="14">
    <source>
        <dbReference type="Proteomes" id="UP001596425"/>
    </source>
</evidence>
<feature type="transmembrane region" description="Helical" evidence="11">
    <location>
        <begin position="282"/>
        <end position="305"/>
    </location>
</feature>
<dbReference type="InterPro" id="IPR003918">
    <property type="entry name" value="NADH_UbQ_OxRdtase"/>
</dbReference>
<evidence type="ECO:0000256" key="1">
    <source>
        <dbReference type="ARBA" id="ARBA00004127"/>
    </source>
</evidence>
<sequence>MTLSLTLPAIIAILFAGGLLAWLAERYLDRGSRPIALVSLLLATALLGQYWGHVSGDISAAAGTPWWDSLQLAWIPRFGISFYLAVDGLGFLMLALTLLMGLFGLVVTWKDINFRRGFFYFNYLWTLAGVVGVFTAMDLFLFFFFWEVMLIPMLLLIAVWGYEKRTYAAIKFFIFTQASSLLMLMAIVALVYLHYNNSGQLTFNYRELLSAQLSPAVAYWLMLGFFFAFAVKLPALPLHTWLPDAHTQAPTAGSILLAAILLKTGAYGLLRFTLPLFPEASVAFAPVAMTIGAISVIYGAVLAFAQRDMKRLVAYSSVSHMGFVLLGLYALNTIAIQGAVMQMIAHGLSTAALFALVGALQHRLHTRDMSQLGGLWASLPKLSAVALFFAVASLGLPGLGNFIAEFLVLLGSFGSSRWITVVATVGLVGAALYALLMMQRVFFGEQRRQTTTEGEVLIDLNPRETVALLSLAVALVFLGLRPQLVFDVADPTIAESMVRLEAAGLSLESEESDKKLQTAASSGWPDADHKRGESP</sequence>
<evidence type="ECO:0000256" key="3">
    <source>
        <dbReference type="ARBA" id="ARBA00019906"/>
    </source>
</evidence>
<evidence type="ECO:0000256" key="7">
    <source>
        <dbReference type="ARBA" id="ARBA00031584"/>
    </source>
</evidence>
<evidence type="ECO:0000256" key="2">
    <source>
        <dbReference type="ARBA" id="ARBA00009025"/>
    </source>
</evidence>
<comment type="caution">
    <text evidence="13">The sequence shown here is derived from an EMBL/GenBank/DDBJ whole genome shotgun (WGS) entry which is preliminary data.</text>
</comment>
<dbReference type="Pfam" id="PF00361">
    <property type="entry name" value="Proton_antipo_M"/>
    <property type="match status" value="1"/>
</dbReference>
<evidence type="ECO:0000256" key="11">
    <source>
        <dbReference type="SAM" id="Phobius"/>
    </source>
</evidence>
<feature type="transmembrane region" description="Helical" evidence="11">
    <location>
        <begin position="80"/>
        <end position="106"/>
    </location>
</feature>
<feature type="transmembrane region" description="Helical" evidence="11">
    <location>
        <begin position="382"/>
        <end position="404"/>
    </location>
</feature>
<feature type="transmembrane region" description="Helical" evidence="11">
    <location>
        <begin position="312"/>
        <end position="331"/>
    </location>
</feature>
<comment type="similarity">
    <text evidence="2">Belongs to the complex I subunit 4 family.</text>
</comment>
<reference evidence="14" key="1">
    <citation type="journal article" date="2019" name="Int. J. Syst. Evol. Microbiol.">
        <title>The Global Catalogue of Microorganisms (GCM) 10K type strain sequencing project: providing services to taxonomists for standard genome sequencing and annotation.</title>
        <authorList>
            <consortium name="The Broad Institute Genomics Platform"/>
            <consortium name="The Broad Institute Genome Sequencing Center for Infectious Disease"/>
            <person name="Wu L."/>
            <person name="Ma J."/>
        </authorList>
    </citation>
    <scope>NUCLEOTIDE SEQUENCE [LARGE SCALE GENOMIC DNA]</scope>
    <source>
        <strain evidence="14">CGMCC 1.13718</strain>
    </source>
</reference>
<dbReference type="GO" id="GO:0050136">
    <property type="term" value="F:NADH dehydrogenase (quinone) (non-electrogenic) activity"/>
    <property type="evidence" value="ECO:0007669"/>
    <property type="project" value="UniProtKB-EC"/>
</dbReference>
<dbReference type="EMBL" id="JBHSVR010000001">
    <property type="protein sequence ID" value="MFC6634946.1"/>
    <property type="molecule type" value="Genomic_DNA"/>
</dbReference>
<dbReference type="NCBIfam" id="NF004498">
    <property type="entry name" value="PRK05846.1-1"/>
    <property type="match status" value="1"/>
</dbReference>
<evidence type="ECO:0000313" key="13">
    <source>
        <dbReference type="EMBL" id="MFC6634946.1"/>
    </source>
</evidence>
<comment type="subcellular location">
    <subcellularLocation>
        <location evidence="1">Endomembrane system</location>
        <topology evidence="1">Multi-pass membrane protein</topology>
    </subcellularLocation>
    <subcellularLocation>
        <location evidence="9">Membrane</location>
        <topology evidence="9">Multi-pass membrane protein</topology>
    </subcellularLocation>
</comment>
<accession>A0ABW1YQX7</accession>
<organism evidence="13 14">
    <name type="scientific">Microbulbifer taiwanensis</name>
    <dbReference type="NCBI Taxonomy" id="986746"/>
    <lineage>
        <taxon>Bacteria</taxon>
        <taxon>Pseudomonadati</taxon>
        <taxon>Pseudomonadota</taxon>
        <taxon>Gammaproteobacteria</taxon>
        <taxon>Cellvibrionales</taxon>
        <taxon>Microbulbiferaceae</taxon>
        <taxon>Microbulbifer</taxon>
    </lineage>
</organism>
<evidence type="ECO:0000256" key="9">
    <source>
        <dbReference type="RuleBase" id="RU000320"/>
    </source>
</evidence>
<keyword evidence="5 11" id="KW-1133">Transmembrane helix</keyword>
<dbReference type="PANTHER" id="PTHR43507:SF1">
    <property type="entry name" value="NADH-UBIQUINONE OXIDOREDUCTASE CHAIN 4"/>
    <property type="match status" value="1"/>
</dbReference>
<feature type="compositionally biased region" description="Basic and acidic residues" evidence="10">
    <location>
        <begin position="526"/>
        <end position="535"/>
    </location>
</feature>
<dbReference type="InterPro" id="IPR001750">
    <property type="entry name" value="ND/Mrp_TM"/>
</dbReference>
<proteinExistence type="inferred from homology"/>
<feature type="transmembrane region" description="Helical" evidence="11">
    <location>
        <begin position="343"/>
        <end position="361"/>
    </location>
</feature>
<evidence type="ECO:0000256" key="10">
    <source>
        <dbReference type="SAM" id="MobiDB-lite"/>
    </source>
</evidence>
<feature type="domain" description="NADH:quinone oxidoreductase/Mrp antiporter transmembrane" evidence="12">
    <location>
        <begin position="136"/>
        <end position="425"/>
    </location>
</feature>
<feature type="transmembrane region" description="Helical" evidence="11">
    <location>
        <begin position="6"/>
        <end position="23"/>
    </location>
</feature>
<evidence type="ECO:0000259" key="12">
    <source>
        <dbReference type="Pfam" id="PF00361"/>
    </source>
</evidence>
<feature type="transmembrane region" description="Helical" evidence="11">
    <location>
        <begin position="143"/>
        <end position="160"/>
    </location>
</feature>
<feature type="transmembrane region" description="Helical" evidence="11">
    <location>
        <begin position="252"/>
        <end position="270"/>
    </location>
</feature>
<evidence type="ECO:0000256" key="4">
    <source>
        <dbReference type="ARBA" id="ARBA00022692"/>
    </source>
</evidence>
<feature type="transmembrane region" description="Helical" evidence="11">
    <location>
        <begin position="118"/>
        <end position="137"/>
    </location>
</feature>
<gene>
    <name evidence="13" type="primary">nuoM</name>
    <name evidence="13" type="ORF">ACFQBM_16780</name>
</gene>
<protein>
    <recommendedName>
        <fullName evidence="3">NADH-quinone oxidoreductase subunit M</fullName>
    </recommendedName>
    <alternativeName>
        <fullName evidence="7">NADH dehydrogenase I subunit M</fullName>
    </alternativeName>
    <alternativeName>
        <fullName evidence="8">NDH-1 subunit M</fullName>
    </alternativeName>
</protein>
<keyword evidence="14" id="KW-1185">Reference proteome</keyword>
<feature type="transmembrane region" description="Helical" evidence="11">
    <location>
        <begin position="213"/>
        <end position="231"/>
    </location>
</feature>
<name>A0ABW1YQX7_9GAMM</name>
<dbReference type="RefSeq" id="WP_193191045.1">
    <property type="nucleotide sequence ID" value="NZ_JACZFR010000016.1"/>
</dbReference>
<dbReference type="Proteomes" id="UP001596425">
    <property type="component" value="Unassembled WGS sequence"/>
</dbReference>
<feature type="region of interest" description="Disordered" evidence="10">
    <location>
        <begin position="506"/>
        <end position="535"/>
    </location>
</feature>
<keyword evidence="13" id="KW-0560">Oxidoreductase</keyword>
<dbReference type="PANTHER" id="PTHR43507">
    <property type="entry name" value="NADH-UBIQUINONE OXIDOREDUCTASE CHAIN 4"/>
    <property type="match status" value="1"/>
</dbReference>
<keyword evidence="6 11" id="KW-0472">Membrane</keyword>
<dbReference type="NCBIfam" id="TIGR01972">
    <property type="entry name" value="NDH_I_M"/>
    <property type="match status" value="1"/>
</dbReference>
<evidence type="ECO:0000256" key="5">
    <source>
        <dbReference type="ARBA" id="ARBA00022989"/>
    </source>
</evidence>
<dbReference type="InterPro" id="IPR010227">
    <property type="entry name" value="NADH_Q_OxRdtase_chainM/4"/>
</dbReference>
<dbReference type="PRINTS" id="PR01437">
    <property type="entry name" value="NUOXDRDTASE4"/>
</dbReference>
<feature type="transmembrane region" description="Helical" evidence="11">
    <location>
        <begin position="416"/>
        <end position="438"/>
    </location>
</feature>
<keyword evidence="4 9" id="KW-0812">Transmembrane</keyword>